<dbReference type="EMBL" id="CP015079">
    <property type="protein sequence ID" value="ANH38035.1"/>
    <property type="molecule type" value="Genomic_DNA"/>
</dbReference>
<dbReference type="InterPro" id="IPR037401">
    <property type="entry name" value="SnoaL-like"/>
</dbReference>
<name>A0A1A9GKQ4_9ACTN</name>
<organism evidence="2 3">
    <name type="scientific">Nocardioides dokdonensis FR1436</name>
    <dbReference type="NCBI Taxonomy" id="1300347"/>
    <lineage>
        <taxon>Bacteria</taxon>
        <taxon>Bacillati</taxon>
        <taxon>Actinomycetota</taxon>
        <taxon>Actinomycetes</taxon>
        <taxon>Propionibacteriales</taxon>
        <taxon>Nocardioidaceae</taxon>
        <taxon>Nocardioides</taxon>
    </lineage>
</organism>
<evidence type="ECO:0000259" key="1">
    <source>
        <dbReference type="Pfam" id="PF13577"/>
    </source>
</evidence>
<dbReference type="PATRIC" id="fig|1300347.3.peg.1602"/>
<reference evidence="2 3" key="1">
    <citation type="submission" date="2016-03" db="EMBL/GenBank/DDBJ databases">
        <title>Complete genome sequence of a soil Actinobacterium, Nocardioides dokdonensis FR1436.</title>
        <authorList>
            <person name="Kwon S.-K."/>
            <person name="Kim K."/>
            <person name="Kim J.F."/>
        </authorList>
    </citation>
    <scope>NUCLEOTIDE SEQUENCE [LARGE SCALE GENOMIC DNA]</scope>
    <source>
        <strain evidence="2 3">FR1436</strain>
    </source>
</reference>
<dbReference type="STRING" id="1300347.I601_1603"/>
<keyword evidence="3" id="KW-1185">Reference proteome</keyword>
<dbReference type="Pfam" id="PF13577">
    <property type="entry name" value="SnoaL_4"/>
    <property type="match status" value="1"/>
</dbReference>
<dbReference type="SUPFAM" id="SSF54427">
    <property type="entry name" value="NTF2-like"/>
    <property type="match status" value="1"/>
</dbReference>
<sequence>MSTHRPPSAREQVVEAMAELASTLDRKDWAALEAALTPDCEGYGVTGAARVVEQVRDHLDGVGPTQHLLGNHRVALGSDGLEARVRAYARVHHVGAGSQEGQFFECLGEYDDTWVLVEGAWRLRRRWFDLQISLGSFAVLKRGD</sequence>
<evidence type="ECO:0000313" key="2">
    <source>
        <dbReference type="EMBL" id="ANH38035.1"/>
    </source>
</evidence>
<feature type="domain" description="SnoaL-like" evidence="1">
    <location>
        <begin position="9"/>
        <end position="126"/>
    </location>
</feature>
<dbReference type="Proteomes" id="UP000077868">
    <property type="component" value="Chromosome"/>
</dbReference>
<accession>A0A1A9GKQ4</accession>
<protein>
    <recommendedName>
        <fullName evidence="1">SnoaL-like domain-containing protein</fullName>
    </recommendedName>
</protein>
<dbReference type="Gene3D" id="3.10.450.50">
    <property type="match status" value="1"/>
</dbReference>
<dbReference type="AlphaFoldDB" id="A0A1A9GKQ4"/>
<dbReference type="RefSeq" id="WP_218917774.1">
    <property type="nucleotide sequence ID" value="NZ_CP015079.1"/>
</dbReference>
<proteinExistence type="predicted"/>
<evidence type="ECO:0000313" key="3">
    <source>
        <dbReference type="Proteomes" id="UP000077868"/>
    </source>
</evidence>
<gene>
    <name evidence="2" type="ORF">I601_1603</name>
</gene>
<dbReference type="InterPro" id="IPR032710">
    <property type="entry name" value="NTF2-like_dom_sf"/>
</dbReference>
<dbReference type="KEGG" id="ndk:I601_1603"/>